<dbReference type="GO" id="GO:0008270">
    <property type="term" value="F:zinc ion binding"/>
    <property type="evidence" value="ECO:0007669"/>
    <property type="project" value="UniProtKB-KW"/>
</dbReference>
<keyword evidence="8" id="KW-1185">Reference proteome</keyword>
<gene>
    <name evidence="7" type="primary">Aste57867_17122</name>
    <name evidence="6" type="ORF">As57867_017063</name>
    <name evidence="7" type="ORF">ASTE57867_17122</name>
</gene>
<protein>
    <submittedName>
        <fullName evidence="7">Aste57867_17122 protein</fullName>
    </submittedName>
</protein>
<evidence type="ECO:0000313" key="8">
    <source>
        <dbReference type="Proteomes" id="UP000332933"/>
    </source>
</evidence>
<evidence type="ECO:0000259" key="5">
    <source>
        <dbReference type="PROSITE" id="PS50865"/>
    </source>
</evidence>
<organism evidence="7 8">
    <name type="scientific">Aphanomyces stellatus</name>
    <dbReference type="NCBI Taxonomy" id="120398"/>
    <lineage>
        <taxon>Eukaryota</taxon>
        <taxon>Sar</taxon>
        <taxon>Stramenopiles</taxon>
        <taxon>Oomycota</taxon>
        <taxon>Saprolegniomycetes</taxon>
        <taxon>Saprolegniales</taxon>
        <taxon>Verrucalvaceae</taxon>
        <taxon>Aphanomyces</taxon>
    </lineage>
</organism>
<keyword evidence="2 4" id="KW-0863">Zinc-finger</keyword>
<feature type="domain" description="MYND-type" evidence="5">
    <location>
        <begin position="32"/>
        <end position="70"/>
    </location>
</feature>
<dbReference type="Pfam" id="PF01753">
    <property type="entry name" value="zf-MYND"/>
    <property type="match status" value="1"/>
</dbReference>
<evidence type="ECO:0000256" key="3">
    <source>
        <dbReference type="ARBA" id="ARBA00022833"/>
    </source>
</evidence>
<dbReference type="InterPro" id="IPR002893">
    <property type="entry name" value="Znf_MYND"/>
</dbReference>
<dbReference type="EMBL" id="CAADRA010006056">
    <property type="protein sequence ID" value="VFT93880.1"/>
    <property type="molecule type" value="Genomic_DNA"/>
</dbReference>
<dbReference type="SUPFAM" id="SSF144232">
    <property type="entry name" value="HIT/MYND zinc finger-like"/>
    <property type="match status" value="1"/>
</dbReference>
<dbReference type="AlphaFoldDB" id="A0A485L748"/>
<evidence type="ECO:0000256" key="2">
    <source>
        <dbReference type="ARBA" id="ARBA00022771"/>
    </source>
</evidence>
<evidence type="ECO:0000313" key="7">
    <source>
        <dbReference type="EMBL" id="VFT93880.1"/>
    </source>
</evidence>
<dbReference type="PROSITE" id="PS50865">
    <property type="entry name" value="ZF_MYND_2"/>
    <property type="match status" value="1"/>
</dbReference>
<evidence type="ECO:0000256" key="1">
    <source>
        <dbReference type="ARBA" id="ARBA00022723"/>
    </source>
</evidence>
<sequence length="252" mass="27523">MQRERDQGDAASNEEEDPLYVQLKVTLGGFDCVNCGKIGATIPCHGRCHHAFYCSRDCLVFHSANHRYVCLHYRESQMSEADDDEDDIDRHRLDSTTDAARKRRVAAAAAVVDDRHTQKPMRFPHGHVVMVGSGSDDGCGMASSMDALDAVQCPQRWEDVDSISETTRRMSWRTPGRGWTRLPTARAAVELHAALGAVEDAGCATVGGEGGAKLAAVGAEVRLGRRPEEPRLAAVGDCRHEEHVVLTGRVGF</sequence>
<proteinExistence type="predicted"/>
<keyword evidence="1" id="KW-0479">Metal-binding</keyword>
<name>A0A485L748_9STRA</name>
<evidence type="ECO:0000313" key="6">
    <source>
        <dbReference type="EMBL" id="KAF0691710.1"/>
    </source>
</evidence>
<reference evidence="6" key="2">
    <citation type="submission" date="2019-06" db="EMBL/GenBank/DDBJ databases">
        <title>Genomics analysis of Aphanomyces spp. identifies a new class of oomycete effector associated with host adaptation.</title>
        <authorList>
            <person name="Gaulin E."/>
        </authorList>
    </citation>
    <scope>NUCLEOTIDE SEQUENCE</scope>
    <source>
        <strain evidence="6">CBS 578.67</strain>
    </source>
</reference>
<accession>A0A485L748</accession>
<dbReference type="OrthoDB" id="77619at2759"/>
<dbReference type="Proteomes" id="UP000332933">
    <property type="component" value="Unassembled WGS sequence"/>
</dbReference>
<evidence type="ECO:0000256" key="4">
    <source>
        <dbReference type="PROSITE-ProRule" id="PRU00134"/>
    </source>
</evidence>
<keyword evidence="3" id="KW-0862">Zinc</keyword>
<dbReference type="EMBL" id="VJMH01006035">
    <property type="protein sequence ID" value="KAF0691710.1"/>
    <property type="molecule type" value="Genomic_DNA"/>
</dbReference>
<reference evidence="7 8" key="1">
    <citation type="submission" date="2019-03" db="EMBL/GenBank/DDBJ databases">
        <authorList>
            <person name="Gaulin E."/>
            <person name="Dumas B."/>
        </authorList>
    </citation>
    <scope>NUCLEOTIDE SEQUENCE [LARGE SCALE GENOMIC DNA]</scope>
    <source>
        <strain evidence="7">CBS 568.67</strain>
    </source>
</reference>